<sequence>EHQRFKLDTDTGILTMRAGTRRGRYQLRFKVGRLGKFVS</sequence>
<feature type="non-terminal residue" evidence="1">
    <location>
        <position position="1"/>
    </location>
</feature>
<dbReference type="AlphaFoldDB" id="A0A484ARW4"/>
<dbReference type="EMBL" id="LSRL02004796">
    <property type="protein sequence ID" value="TDG38341.1"/>
    <property type="molecule type" value="Genomic_DNA"/>
</dbReference>
<keyword evidence="2" id="KW-1185">Reference proteome</keyword>
<gene>
    <name evidence="1" type="ORF">AWZ03_015237</name>
</gene>
<comment type="caution">
    <text evidence="1">The sequence shown here is derived from an EMBL/GenBank/DDBJ whole genome shotgun (WGS) entry which is preliminary data.</text>
</comment>
<proteinExistence type="predicted"/>
<dbReference type="STRING" id="7232.A0A484ARW4"/>
<accession>A0A484ARW4</accession>
<name>A0A484ARW4_DRONA</name>
<reference evidence="1 2" key="1">
    <citation type="journal article" date="2019" name="J. Hered.">
        <title>An Improved Genome Assembly for Drosophila navojoa, the Basal Species in the mojavensis Cluster.</title>
        <authorList>
            <person name="Vanderlinde T."/>
            <person name="Dupim E.G."/>
            <person name="Nazario-Yepiz N.O."/>
            <person name="Carvalho A.B."/>
        </authorList>
    </citation>
    <scope>NUCLEOTIDE SEQUENCE [LARGE SCALE GENOMIC DNA]</scope>
    <source>
        <strain evidence="1">Navoj_Jal97</strain>
        <tissue evidence="1">Whole organism</tissue>
    </source>
</reference>
<organism evidence="1 2">
    <name type="scientific">Drosophila navojoa</name>
    <name type="common">Fruit fly</name>
    <dbReference type="NCBI Taxonomy" id="7232"/>
    <lineage>
        <taxon>Eukaryota</taxon>
        <taxon>Metazoa</taxon>
        <taxon>Ecdysozoa</taxon>
        <taxon>Arthropoda</taxon>
        <taxon>Hexapoda</taxon>
        <taxon>Insecta</taxon>
        <taxon>Pterygota</taxon>
        <taxon>Neoptera</taxon>
        <taxon>Endopterygota</taxon>
        <taxon>Diptera</taxon>
        <taxon>Brachycera</taxon>
        <taxon>Muscomorpha</taxon>
        <taxon>Ephydroidea</taxon>
        <taxon>Drosophilidae</taxon>
        <taxon>Drosophila</taxon>
    </lineage>
</organism>
<protein>
    <submittedName>
        <fullName evidence="1">Uncharacterized protein</fullName>
    </submittedName>
</protein>
<dbReference type="Proteomes" id="UP000295192">
    <property type="component" value="Unassembled WGS sequence"/>
</dbReference>
<evidence type="ECO:0000313" key="1">
    <source>
        <dbReference type="EMBL" id="TDG38341.1"/>
    </source>
</evidence>
<evidence type="ECO:0000313" key="2">
    <source>
        <dbReference type="Proteomes" id="UP000295192"/>
    </source>
</evidence>